<feature type="region of interest" description="Disordered" evidence="1">
    <location>
        <begin position="453"/>
        <end position="479"/>
    </location>
</feature>
<reference evidence="2" key="1">
    <citation type="submission" date="2020-07" db="EMBL/GenBank/DDBJ databases">
        <authorList>
            <person name="Nieuwenhuis M."/>
            <person name="Van De Peppel L.J.J."/>
        </authorList>
    </citation>
    <scope>NUCLEOTIDE SEQUENCE</scope>
    <source>
        <strain evidence="2">AP01</strain>
        <tissue evidence="2">Mycelium</tissue>
    </source>
</reference>
<feature type="region of interest" description="Disordered" evidence="1">
    <location>
        <begin position="24"/>
        <end position="56"/>
    </location>
</feature>
<evidence type="ECO:0000256" key="1">
    <source>
        <dbReference type="SAM" id="MobiDB-lite"/>
    </source>
</evidence>
<accession>A0A9P7GDK5</accession>
<evidence type="ECO:0000313" key="3">
    <source>
        <dbReference type="Proteomes" id="UP000775547"/>
    </source>
</evidence>
<sequence length="479" mass="51666">MDAYVNPISSTPILMARHVSSGQNSLQGALNGSDSVQRTSSASSNPGIGLGPSTMLGDRRPLSVTSLDQDMQRQLDEYNRSITVIVWYKADTEPIRLQHMNPTFPYFQLLQLPSVTADLRMAPGSYIDAWDRATGKWEQHTVSTVRLVASQQRLLYKTRRNLLDGLSERECLGLQDEFHAQLMKGSTTVTKLESKRSPPGGAVAGPPQKVHVSNNYYMTSQLPPPEPAVTQPLGPGTSSPPDAYAPPSQPAIFLPTPPVLASPPPQSPSPTPTALPPLHTHLANPGNTTRPPAIPYHPHPPLKRWPNDYTVAELSAGFNAMELLVHPPDGEGPGPMTQRTAFERVFGSRYVKSTVCRHRGVWRKAAGPLRESFETMGADERACWGEFVRRIEGRAPGKAGGLAMPLPQNGVGAVTTGKGAPQAMSPGLGPTVYPMPVELHTPTDSVPAQSIQRRVGEDKAAAVADEQPVMASLQNPEAL</sequence>
<dbReference type="OrthoDB" id="128308at2759"/>
<protein>
    <submittedName>
        <fullName evidence="2">Uncharacterized protein</fullName>
    </submittedName>
</protein>
<feature type="region of interest" description="Disordered" evidence="1">
    <location>
        <begin position="191"/>
        <end position="210"/>
    </location>
</feature>
<keyword evidence="3" id="KW-1185">Reference proteome</keyword>
<feature type="region of interest" description="Disordered" evidence="1">
    <location>
        <begin position="217"/>
        <end position="251"/>
    </location>
</feature>
<name>A0A9P7GDK5_9AGAR</name>
<feature type="compositionally biased region" description="Polar residues" evidence="1">
    <location>
        <begin position="24"/>
        <end position="46"/>
    </location>
</feature>
<reference evidence="2" key="2">
    <citation type="submission" date="2021-10" db="EMBL/GenBank/DDBJ databases">
        <title>Phylogenomics reveals ancestral predisposition of the termite-cultivated fungus Termitomyces towards a domesticated lifestyle.</title>
        <authorList>
            <person name="Auxier B."/>
            <person name="Grum-Grzhimaylo A."/>
            <person name="Cardenas M.E."/>
            <person name="Lodge J.D."/>
            <person name="Laessoe T."/>
            <person name="Pedersen O."/>
            <person name="Smith M.E."/>
            <person name="Kuyper T.W."/>
            <person name="Franco-Molano E.A."/>
            <person name="Baroni T.J."/>
            <person name="Aanen D.K."/>
        </authorList>
    </citation>
    <scope>NUCLEOTIDE SEQUENCE</scope>
    <source>
        <strain evidence="2">AP01</strain>
        <tissue evidence="2">Mycelium</tissue>
    </source>
</reference>
<evidence type="ECO:0000313" key="2">
    <source>
        <dbReference type="EMBL" id="KAG5645370.1"/>
    </source>
</evidence>
<organism evidence="2 3">
    <name type="scientific">Asterophora parasitica</name>
    <dbReference type="NCBI Taxonomy" id="117018"/>
    <lineage>
        <taxon>Eukaryota</taxon>
        <taxon>Fungi</taxon>
        <taxon>Dikarya</taxon>
        <taxon>Basidiomycota</taxon>
        <taxon>Agaricomycotina</taxon>
        <taxon>Agaricomycetes</taxon>
        <taxon>Agaricomycetidae</taxon>
        <taxon>Agaricales</taxon>
        <taxon>Tricholomatineae</taxon>
        <taxon>Lyophyllaceae</taxon>
        <taxon>Asterophora</taxon>
    </lineage>
</organism>
<dbReference type="Proteomes" id="UP000775547">
    <property type="component" value="Unassembled WGS sequence"/>
</dbReference>
<gene>
    <name evidence="2" type="ORF">DXG03_006323</name>
</gene>
<dbReference type="EMBL" id="JABCKV010000041">
    <property type="protein sequence ID" value="KAG5645370.1"/>
    <property type="molecule type" value="Genomic_DNA"/>
</dbReference>
<comment type="caution">
    <text evidence="2">The sequence shown here is derived from an EMBL/GenBank/DDBJ whole genome shotgun (WGS) entry which is preliminary data.</text>
</comment>
<dbReference type="AlphaFoldDB" id="A0A9P7GDK5"/>
<proteinExistence type="predicted"/>